<evidence type="ECO:0000256" key="13">
    <source>
        <dbReference type="ARBA" id="ARBA00023157"/>
    </source>
</evidence>
<protein>
    <recommendedName>
        <fullName evidence="16">C-type lectin domain-containing protein</fullName>
    </recommendedName>
</protein>
<evidence type="ECO:0000256" key="5">
    <source>
        <dbReference type="ARBA" id="ARBA00022723"/>
    </source>
</evidence>
<keyword evidence="14" id="KW-0325">Glycoprotein</keyword>
<keyword evidence="13" id="KW-1015">Disulfide bond</keyword>
<feature type="transmembrane region" description="Helical" evidence="15">
    <location>
        <begin position="20"/>
        <end position="43"/>
    </location>
</feature>
<dbReference type="AlphaFoldDB" id="A0A673TG59"/>
<evidence type="ECO:0000256" key="12">
    <source>
        <dbReference type="ARBA" id="ARBA00023136"/>
    </source>
</evidence>
<evidence type="ECO:0000313" key="17">
    <source>
        <dbReference type="Ensembl" id="ENSSSUP00005012287.1"/>
    </source>
</evidence>
<dbReference type="Proteomes" id="UP000472268">
    <property type="component" value="Chromosome 10"/>
</dbReference>
<evidence type="ECO:0000256" key="6">
    <source>
        <dbReference type="ARBA" id="ARBA00022734"/>
    </source>
</evidence>
<reference evidence="17" key="3">
    <citation type="submission" date="2025-09" db="UniProtKB">
        <authorList>
            <consortium name="Ensembl"/>
        </authorList>
    </citation>
    <scope>IDENTIFICATION</scope>
</reference>
<evidence type="ECO:0000256" key="11">
    <source>
        <dbReference type="ARBA" id="ARBA00023130"/>
    </source>
</evidence>
<dbReference type="InterPro" id="IPR016187">
    <property type="entry name" value="CTDL_fold"/>
</dbReference>
<organism evidence="17 18">
    <name type="scientific">Suricata suricatta</name>
    <name type="common">Meerkat</name>
    <dbReference type="NCBI Taxonomy" id="37032"/>
    <lineage>
        <taxon>Eukaryota</taxon>
        <taxon>Metazoa</taxon>
        <taxon>Chordata</taxon>
        <taxon>Craniata</taxon>
        <taxon>Vertebrata</taxon>
        <taxon>Euteleostomi</taxon>
        <taxon>Mammalia</taxon>
        <taxon>Eutheria</taxon>
        <taxon>Laurasiatheria</taxon>
        <taxon>Carnivora</taxon>
        <taxon>Feliformia</taxon>
        <taxon>Herpestidae</taxon>
        <taxon>Suricata</taxon>
    </lineage>
</organism>
<evidence type="ECO:0000256" key="3">
    <source>
        <dbReference type="ARBA" id="ARBA00022588"/>
    </source>
</evidence>
<dbReference type="CDD" id="cd03590">
    <property type="entry name" value="CLECT_DC-SIGN_like"/>
    <property type="match status" value="1"/>
</dbReference>
<evidence type="ECO:0000256" key="7">
    <source>
        <dbReference type="ARBA" id="ARBA00022837"/>
    </source>
</evidence>
<keyword evidence="5" id="KW-0479">Metal-binding</keyword>
<evidence type="ECO:0000256" key="8">
    <source>
        <dbReference type="ARBA" id="ARBA00022859"/>
    </source>
</evidence>
<keyword evidence="18" id="KW-1185">Reference proteome</keyword>
<dbReference type="InterPro" id="IPR001304">
    <property type="entry name" value="C-type_lectin-like"/>
</dbReference>
<dbReference type="GO" id="GO:0030246">
    <property type="term" value="F:carbohydrate binding"/>
    <property type="evidence" value="ECO:0007669"/>
    <property type="project" value="UniProtKB-KW"/>
</dbReference>
<dbReference type="PANTHER" id="PTHR22803">
    <property type="entry name" value="MANNOSE, PHOSPHOLIPASE, LECTIN RECEPTOR RELATED"/>
    <property type="match status" value="1"/>
</dbReference>
<name>A0A673TG59_SURSU</name>
<evidence type="ECO:0000313" key="18">
    <source>
        <dbReference type="Proteomes" id="UP000472268"/>
    </source>
</evidence>
<dbReference type="FunFam" id="3.10.100.10:FF:000024">
    <property type="entry name" value="C-type lectin domain family 4 member A"/>
    <property type="match status" value="1"/>
</dbReference>
<keyword evidence="7" id="KW-0106">Calcium</keyword>
<gene>
    <name evidence="17" type="primary">LOC115303890</name>
</gene>
<evidence type="ECO:0000256" key="14">
    <source>
        <dbReference type="ARBA" id="ARBA00023180"/>
    </source>
</evidence>
<dbReference type="GO" id="GO:0005886">
    <property type="term" value="C:plasma membrane"/>
    <property type="evidence" value="ECO:0007669"/>
    <property type="project" value="UniProtKB-SubCell"/>
</dbReference>
<dbReference type="InterPro" id="IPR016186">
    <property type="entry name" value="C-type_lectin-like/link_sf"/>
</dbReference>
<comment type="subcellular location">
    <subcellularLocation>
        <location evidence="1">Cell membrane</location>
        <topology evidence="1">Single-pass type II membrane protein</topology>
    </subcellularLocation>
</comment>
<dbReference type="InterPro" id="IPR033989">
    <property type="entry name" value="CD209-like_CTLD"/>
</dbReference>
<dbReference type="Ensembl" id="ENSSSUT00005014057.1">
    <property type="protein sequence ID" value="ENSSSUP00005012287.1"/>
    <property type="gene ID" value="ENSSSUG00005007888.1"/>
</dbReference>
<evidence type="ECO:0000256" key="2">
    <source>
        <dbReference type="ARBA" id="ARBA00022475"/>
    </source>
</evidence>
<evidence type="ECO:0000259" key="16">
    <source>
        <dbReference type="PROSITE" id="PS50041"/>
    </source>
</evidence>
<evidence type="ECO:0000256" key="4">
    <source>
        <dbReference type="ARBA" id="ARBA00022692"/>
    </source>
</evidence>
<dbReference type="SMART" id="SM00034">
    <property type="entry name" value="CLECT"/>
    <property type="match status" value="1"/>
</dbReference>
<keyword evidence="6" id="KW-0430">Lectin</keyword>
<sequence length="328" mass="37743">SQFVSFSPSSGSVLTAQRLVLRILCLPLFLLLLNSCSVSLSLSKINKHFKNEKKEHRTLLVQAWPSCPSYLPFPGSPSSTSQELQESLFSTDLIPKTGERLHACFLRSWRGTWLQDPDGKRPFTDERGQHSHLIPWALAIFFISLLSACFIANCLVTYHNFIHCKRSMGMFKLPEYYTKITCTREESKQKGSTWNCCPTGWRSFRSSCYLPLNDNHTWGESETNCTGMGAHLAAISTEAEQNFIVQLLDRRFSYFLGLSDENHEGQWLWVDETPFDPKILFWHEGEPNNYQEENCVVLINVEDKWGWNDFPCNFETRRICKLPGTTFS</sequence>
<keyword evidence="10 15" id="KW-1133">Transmembrane helix</keyword>
<dbReference type="GO" id="GO:0002250">
    <property type="term" value="P:adaptive immune response"/>
    <property type="evidence" value="ECO:0007669"/>
    <property type="project" value="UniProtKB-KW"/>
</dbReference>
<evidence type="ECO:0000256" key="9">
    <source>
        <dbReference type="ARBA" id="ARBA00022968"/>
    </source>
</evidence>
<keyword evidence="12 15" id="KW-0472">Membrane</keyword>
<dbReference type="SUPFAM" id="SSF56436">
    <property type="entry name" value="C-type lectin-like"/>
    <property type="match status" value="1"/>
</dbReference>
<keyword evidence="11" id="KW-1064">Adaptive immunity</keyword>
<keyword evidence="3" id="KW-0399">Innate immunity</keyword>
<dbReference type="GO" id="GO:0045087">
    <property type="term" value="P:innate immune response"/>
    <property type="evidence" value="ECO:0007669"/>
    <property type="project" value="UniProtKB-KW"/>
</dbReference>
<dbReference type="Pfam" id="PF00059">
    <property type="entry name" value="Lectin_C"/>
    <property type="match status" value="1"/>
</dbReference>
<keyword evidence="9" id="KW-0735">Signal-anchor</keyword>
<proteinExistence type="predicted"/>
<reference evidence="17 18" key="1">
    <citation type="submission" date="2019-05" db="EMBL/GenBank/DDBJ databases">
        <title>A Chromosome-scale Meerkat (S. suricatta) Genome Assembly.</title>
        <authorList>
            <person name="Dudchenko O."/>
            <person name="Lieberman Aiden E."/>
            <person name="Tung J."/>
            <person name="Barreiro L.B."/>
            <person name="Clutton-Brock T.H."/>
        </authorList>
    </citation>
    <scope>NUCLEOTIDE SEQUENCE [LARGE SCALE GENOMIC DNA]</scope>
</reference>
<keyword evidence="8" id="KW-0391">Immunity</keyword>
<accession>A0A673TG59</accession>
<reference evidence="17" key="2">
    <citation type="submission" date="2025-08" db="UniProtKB">
        <authorList>
            <consortium name="Ensembl"/>
        </authorList>
    </citation>
    <scope>IDENTIFICATION</scope>
</reference>
<evidence type="ECO:0000256" key="1">
    <source>
        <dbReference type="ARBA" id="ARBA00004401"/>
    </source>
</evidence>
<feature type="transmembrane region" description="Helical" evidence="15">
    <location>
        <begin position="133"/>
        <end position="158"/>
    </location>
</feature>
<dbReference type="GO" id="GO:0046872">
    <property type="term" value="F:metal ion binding"/>
    <property type="evidence" value="ECO:0007669"/>
    <property type="project" value="UniProtKB-KW"/>
</dbReference>
<dbReference type="InterPro" id="IPR050111">
    <property type="entry name" value="C-type_lectin/snaclec_domain"/>
</dbReference>
<feature type="domain" description="C-type lectin" evidence="16">
    <location>
        <begin position="204"/>
        <end position="321"/>
    </location>
</feature>
<dbReference type="Gene3D" id="3.10.100.10">
    <property type="entry name" value="Mannose-Binding Protein A, subunit A"/>
    <property type="match status" value="1"/>
</dbReference>
<keyword evidence="4 15" id="KW-0812">Transmembrane</keyword>
<evidence type="ECO:0000256" key="15">
    <source>
        <dbReference type="SAM" id="Phobius"/>
    </source>
</evidence>
<dbReference type="PROSITE" id="PS50041">
    <property type="entry name" value="C_TYPE_LECTIN_2"/>
    <property type="match status" value="1"/>
</dbReference>
<evidence type="ECO:0000256" key="10">
    <source>
        <dbReference type="ARBA" id="ARBA00022989"/>
    </source>
</evidence>
<keyword evidence="2" id="KW-1003">Cell membrane</keyword>